<dbReference type="InterPro" id="IPR040079">
    <property type="entry name" value="Glutathione_S-Trfase"/>
</dbReference>
<dbReference type="InterPro" id="IPR050213">
    <property type="entry name" value="GST_superfamily"/>
</dbReference>
<feature type="domain" description="GST N-terminal" evidence="1">
    <location>
        <begin position="4"/>
        <end position="81"/>
    </location>
</feature>
<organism evidence="3 6">
    <name type="scientific">Aplysia californica</name>
    <name type="common">California sea hare</name>
    <dbReference type="NCBI Taxonomy" id="6500"/>
    <lineage>
        <taxon>Eukaryota</taxon>
        <taxon>Metazoa</taxon>
        <taxon>Spiralia</taxon>
        <taxon>Lophotrochozoa</taxon>
        <taxon>Mollusca</taxon>
        <taxon>Gastropoda</taxon>
        <taxon>Heterobranchia</taxon>
        <taxon>Euthyneura</taxon>
        <taxon>Tectipleura</taxon>
        <taxon>Aplysiida</taxon>
        <taxon>Aplysioidea</taxon>
        <taxon>Aplysiidae</taxon>
        <taxon>Aplysia</taxon>
    </lineage>
</organism>
<dbReference type="Gene3D" id="3.40.30.10">
    <property type="entry name" value="Glutaredoxin"/>
    <property type="match status" value="1"/>
</dbReference>
<dbReference type="PANTHER" id="PTHR11571">
    <property type="entry name" value="GLUTATHIONE S-TRANSFERASE"/>
    <property type="match status" value="1"/>
</dbReference>
<dbReference type="PANTHER" id="PTHR11571:SF150">
    <property type="entry name" value="GLUTATHIONE S-TRANSFERASE"/>
    <property type="match status" value="1"/>
</dbReference>
<dbReference type="RefSeq" id="XP_005113023.1">
    <property type="nucleotide sequence ID" value="XM_005112966.3"/>
</dbReference>
<proteinExistence type="predicted"/>
<keyword evidence="3" id="KW-1185">Reference proteome</keyword>
<dbReference type="Proteomes" id="UP000694888">
    <property type="component" value="Unplaced"/>
</dbReference>
<dbReference type="RefSeq" id="XP_035829505.1">
    <property type="nucleotide sequence ID" value="XM_035973612.1"/>
</dbReference>
<dbReference type="InterPro" id="IPR036282">
    <property type="entry name" value="Glutathione-S-Trfase_C_sf"/>
</dbReference>
<evidence type="ECO:0000313" key="6">
    <source>
        <dbReference type="RefSeq" id="XP_035829505.1"/>
    </source>
</evidence>
<dbReference type="PROSITE" id="PS50404">
    <property type="entry name" value="GST_NTER"/>
    <property type="match status" value="1"/>
</dbReference>
<dbReference type="PROSITE" id="PS50405">
    <property type="entry name" value="GST_CTER"/>
    <property type="match status" value="1"/>
</dbReference>
<dbReference type="CDD" id="cd03192">
    <property type="entry name" value="GST_C_Sigma_like"/>
    <property type="match status" value="1"/>
</dbReference>
<evidence type="ECO:0000259" key="2">
    <source>
        <dbReference type="PROSITE" id="PS50405"/>
    </source>
</evidence>
<feature type="domain" description="GST C-terminal" evidence="2">
    <location>
        <begin position="83"/>
        <end position="205"/>
    </location>
</feature>
<dbReference type="InterPro" id="IPR004046">
    <property type="entry name" value="GST_C"/>
</dbReference>
<dbReference type="GeneID" id="101854470"/>
<name>A0ABM1W4B2_APLCA</name>
<accession>A0ABM1W4B2</accession>
<protein>
    <submittedName>
        <fullName evidence="4 5">Glutathione S-transferase 1</fullName>
    </submittedName>
</protein>
<dbReference type="Pfam" id="PF02798">
    <property type="entry name" value="GST_N"/>
    <property type="match status" value="1"/>
</dbReference>
<sequence>MATSKIRLFYFAYRGRAEVSRIILAHAGKQYDEVTFPHAEWQKYKHQAPLGQCPMLEVNGRRFPQSMAHFTYLAREFGLYGKTNMDGLVIDVVMNTLEDVYKAAAKSWYLEDGPERDKQMEICRQEETPKYLAYLEKLLSDNGSGYFVGKSLSLADIAAFDARSSYLKLFLIFDNRYPLLEKNAQLVLDNKNIQDYIDTRKDYVW</sequence>
<evidence type="ECO:0000313" key="5">
    <source>
        <dbReference type="RefSeq" id="XP_005113023.1"/>
    </source>
</evidence>
<dbReference type="SUPFAM" id="SSF52833">
    <property type="entry name" value="Thioredoxin-like"/>
    <property type="match status" value="1"/>
</dbReference>
<evidence type="ECO:0000313" key="3">
    <source>
        <dbReference type="Proteomes" id="UP000694888"/>
    </source>
</evidence>
<dbReference type="SUPFAM" id="SSF47616">
    <property type="entry name" value="GST C-terminal domain-like"/>
    <property type="match status" value="1"/>
</dbReference>
<dbReference type="SFLD" id="SFLDG00363">
    <property type="entry name" value="AMPS_(cytGST):_Alpha-__Mu-__Pi"/>
    <property type="match status" value="1"/>
</dbReference>
<dbReference type="InterPro" id="IPR010987">
    <property type="entry name" value="Glutathione-S-Trfase_C-like"/>
</dbReference>
<dbReference type="Pfam" id="PF14497">
    <property type="entry name" value="GST_C_3"/>
    <property type="match status" value="1"/>
</dbReference>
<gene>
    <name evidence="4 5 6" type="primary">LOC101854470</name>
</gene>
<dbReference type="CDD" id="cd03039">
    <property type="entry name" value="GST_N_Sigma_like"/>
    <property type="match status" value="1"/>
</dbReference>
<dbReference type="Gene3D" id="1.20.1050.10">
    <property type="match status" value="1"/>
</dbReference>
<dbReference type="InterPro" id="IPR036249">
    <property type="entry name" value="Thioredoxin-like_sf"/>
</dbReference>
<evidence type="ECO:0000313" key="4">
    <source>
        <dbReference type="RefSeq" id="XP_005113022.1"/>
    </source>
</evidence>
<evidence type="ECO:0000259" key="1">
    <source>
        <dbReference type="PROSITE" id="PS50404"/>
    </source>
</evidence>
<reference evidence="4 5" key="1">
    <citation type="submission" date="2025-05" db="UniProtKB">
        <authorList>
            <consortium name="RefSeq"/>
        </authorList>
    </citation>
    <scope>IDENTIFICATION</scope>
</reference>
<dbReference type="InterPro" id="IPR004045">
    <property type="entry name" value="Glutathione_S-Trfase_N"/>
</dbReference>
<dbReference type="RefSeq" id="XP_005113022.1">
    <property type="nucleotide sequence ID" value="XM_005112965.3"/>
</dbReference>
<dbReference type="SFLD" id="SFLDS00019">
    <property type="entry name" value="Glutathione_Transferase_(cytos"/>
    <property type="match status" value="1"/>
</dbReference>
<dbReference type="SFLD" id="SFLDG01205">
    <property type="entry name" value="AMPS.1"/>
    <property type="match status" value="1"/>
</dbReference>